<gene>
    <name evidence="8" type="ORF">F4556_002559</name>
</gene>
<dbReference type="PANTHER" id="PTHR30250:SF11">
    <property type="entry name" value="O-ANTIGEN TRANSPORTER-RELATED"/>
    <property type="match status" value="1"/>
</dbReference>
<feature type="transmembrane region" description="Helical" evidence="7">
    <location>
        <begin position="239"/>
        <end position="262"/>
    </location>
</feature>
<organism evidence="8 9">
    <name type="scientific">Kitasatospora gansuensis</name>
    <dbReference type="NCBI Taxonomy" id="258050"/>
    <lineage>
        <taxon>Bacteria</taxon>
        <taxon>Bacillati</taxon>
        <taxon>Actinomycetota</taxon>
        <taxon>Actinomycetes</taxon>
        <taxon>Kitasatosporales</taxon>
        <taxon>Streptomycetaceae</taxon>
        <taxon>Kitasatospora</taxon>
    </lineage>
</organism>
<dbReference type="InterPro" id="IPR050833">
    <property type="entry name" value="Poly_Biosynth_Transport"/>
</dbReference>
<feature type="transmembrane region" description="Helical" evidence="7">
    <location>
        <begin position="171"/>
        <end position="191"/>
    </location>
</feature>
<evidence type="ECO:0000313" key="8">
    <source>
        <dbReference type="EMBL" id="MBB4947024.1"/>
    </source>
</evidence>
<protein>
    <submittedName>
        <fullName evidence="8">O-antigen/teichoic acid export membrane protein</fullName>
    </submittedName>
</protein>
<feature type="transmembrane region" description="Helical" evidence="7">
    <location>
        <begin position="380"/>
        <end position="400"/>
    </location>
</feature>
<dbReference type="InterPro" id="IPR002797">
    <property type="entry name" value="Polysacc_synth"/>
</dbReference>
<keyword evidence="3 7" id="KW-0812">Transmembrane</keyword>
<dbReference type="PANTHER" id="PTHR30250">
    <property type="entry name" value="PST FAMILY PREDICTED COLANIC ACID TRANSPORTER"/>
    <property type="match status" value="1"/>
</dbReference>
<feature type="transmembrane region" description="Helical" evidence="7">
    <location>
        <begin position="36"/>
        <end position="60"/>
    </location>
</feature>
<keyword evidence="2" id="KW-1003">Cell membrane</keyword>
<feature type="transmembrane region" description="Helical" evidence="7">
    <location>
        <begin position="274"/>
        <end position="297"/>
    </location>
</feature>
<feature type="transmembrane region" description="Helical" evidence="7">
    <location>
        <begin position="317"/>
        <end position="337"/>
    </location>
</feature>
<dbReference type="GO" id="GO:0005886">
    <property type="term" value="C:plasma membrane"/>
    <property type="evidence" value="ECO:0007669"/>
    <property type="project" value="UniProtKB-SubCell"/>
</dbReference>
<evidence type="ECO:0000313" key="9">
    <source>
        <dbReference type="Proteomes" id="UP000573327"/>
    </source>
</evidence>
<comment type="subcellular location">
    <subcellularLocation>
        <location evidence="1">Cell membrane</location>
        <topology evidence="1">Multi-pass membrane protein</topology>
    </subcellularLocation>
</comment>
<feature type="region of interest" description="Disordered" evidence="6">
    <location>
        <begin position="1"/>
        <end position="28"/>
    </location>
</feature>
<dbReference type="RefSeq" id="WP_184914421.1">
    <property type="nucleotide sequence ID" value="NZ_JACHJR010000001.1"/>
</dbReference>
<evidence type="ECO:0000256" key="7">
    <source>
        <dbReference type="SAM" id="Phobius"/>
    </source>
</evidence>
<name>A0A7W7WI00_9ACTN</name>
<keyword evidence="9" id="KW-1185">Reference proteome</keyword>
<dbReference type="AlphaFoldDB" id="A0A7W7WI00"/>
<proteinExistence type="predicted"/>
<feature type="region of interest" description="Disordered" evidence="6">
    <location>
        <begin position="434"/>
        <end position="494"/>
    </location>
</feature>
<feature type="transmembrane region" description="Helical" evidence="7">
    <location>
        <begin position="406"/>
        <end position="428"/>
    </location>
</feature>
<feature type="transmembrane region" description="Helical" evidence="7">
    <location>
        <begin position="197"/>
        <end position="218"/>
    </location>
</feature>
<evidence type="ECO:0000256" key="4">
    <source>
        <dbReference type="ARBA" id="ARBA00022989"/>
    </source>
</evidence>
<feature type="transmembrane region" description="Helical" evidence="7">
    <location>
        <begin position="66"/>
        <end position="86"/>
    </location>
</feature>
<feature type="transmembrane region" description="Helical" evidence="7">
    <location>
        <begin position="141"/>
        <end position="159"/>
    </location>
</feature>
<sequence>MARHRGTPGTRERQGRPGSGSARHARPPDQMYRSSLFLLASTAVTAGLGFVFWVVVANFYPARQVGLATSLISATTLIAYLSLFGLNSTLIRYPAARASRNGQLTMSLTLVAAVACLLASGYLLGLPVYGEKLLFIRDQPLLAAAFVLLCSCAAVNLLTKSVFVGARVPQYNVLVDGLLQGLAKLALPAALVGFGTAGIVGSTGGGYVVAALAAQFLLHRKLGFRFDFRTRGTRLREQLRFSVASYSASLLNLLPQMVTPLIVLHHLGAESAGYYYVAYQIATLLYAISFSVGEAVFAEASYEPSRFGVLLRRSATIMAAVQIPAAAAVALGSGLVLKLFGHGYAEHAQPLLFALAVAAGAVALNTWATFALKLTGQLRALVVCNLIYATVSIGLALYWAPRGLVWFGWAWAGGNLAAGVAALAALALGRGRPQPAAPSALPDQRSSDQEPYQQQPVGWPPVGQDWPQPDGLQGWERPGPAWEARRKRTTESWT</sequence>
<dbReference type="EMBL" id="JACHJR010000001">
    <property type="protein sequence ID" value="MBB4947024.1"/>
    <property type="molecule type" value="Genomic_DNA"/>
</dbReference>
<evidence type="ECO:0000256" key="1">
    <source>
        <dbReference type="ARBA" id="ARBA00004651"/>
    </source>
</evidence>
<evidence type="ECO:0000256" key="2">
    <source>
        <dbReference type="ARBA" id="ARBA00022475"/>
    </source>
</evidence>
<evidence type="ECO:0000256" key="5">
    <source>
        <dbReference type="ARBA" id="ARBA00023136"/>
    </source>
</evidence>
<dbReference type="Pfam" id="PF01943">
    <property type="entry name" value="Polysacc_synt"/>
    <property type="match status" value="1"/>
</dbReference>
<feature type="compositionally biased region" description="Low complexity" evidence="6">
    <location>
        <begin position="451"/>
        <end position="464"/>
    </location>
</feature>
<dbReference type="Proteomes" id="UP000573327">
    <property type="component" value="Unassembled WGS sequence"/>
</dbReference>
<evidence type="ECO:0000256" key="6">
    <source>
        <dbReference type="SAM" id="MobiDB-lite"/>
    </source>
</evidence>
<feature type="transmembrane region" description="Helical" evidence="7">
    <location>
        <begin position="107"/>
        <end position="129"/>
    </location>
</feature>
<keyword evidence="4 7" id="KW-1133">Transmembrane helix</keyword>
<evidence type="ECO:0000256" key="3">
    <source>
        <dbReference type="ARBA" id="ARBA00022692"/>
    </source>
</evidence>
<feature type="transmembrane region" description="Helical" evidence="7">
    <location>
        <begin position="349"/>
        <end position="368"/>
    </location>
</feature>
<reference evidence="8 9" key="1">
    <citation type="submission" date="2020-08" db="EMBL/GenBank/DDBJ databases">
        <title>Sequencing the genomes of 1000 actinobacteria strains.</title>
        <authorList>
            <person name="Klenk H.-P."/>
        </authorList>
    </citation>
    <scope>NUCLEOTIDE SEQUENCE [LARGE SCALE GENOMIC DNA]</scope>
    <source>
        <strain evidence="8 9">DSM 44786</strain>
    </source>
</reference>
<keyword evidence="5 7" id="KW-0472">Membrane</keyword>
<comment type="caution">
    <text evidence="8">The sequence shown here is derived from an EMBL/GenBank/DDBJ whole genome shotgun (WGS) entry which is preliminary data.</text>
</comment>
<accession>A0A7W7WI00</accession>